<evidence type="ECO:0000256" key="5">
    <source>
        <dbReference type="ARBA" id="ARBA00022679"/>
    </source>
</evidence>
<dbReference type="InterPro" id="IPR004358">
    <property type="entry name" value="Sig_transdc_His_kin-like_C"/>
</dbReference>
<dbReference type="RefSeq" id="WP_347307990.1">
    <property type="nucleotide sequence ID" value="NZ_JBAJEX010000004.1"/>
</dbReference>
<name>A0ABV0EFW2_9BURK</name>
<dbReference type="InterPro" id="IPR003661">
    <property type="entry name" value="HisK_dim/P_dom"/>
</dbReference>
<sequence>MPNGVSLRGQLLGWLLLPLFLLLSVAAFLVYSETVKLTTLAYDRALFDSTRALSRQVQVRDGRIEVDLPAEARAILRYDERDTIYFQVKDAAGRVIAGDHDMPVPPAALHRVDLPIFYDAKLNGRSVRVAAVFIPSPLGTGTGETLIQVAETVFKRDSIMRDALVGIVVMQLCILASTALLVWLGVRQGLAPLDGLQAEIASRSHLDLRAVPERDAPLEVRPLVRSINDLLQRLEANIDAQRRFIAYAAHQLRTPLAGIKTQAELALRETTPQAMRHALEQLHISAERATHLANQLLALARAEPGALSETHFCRLDLTRLVKEASIAWVPEALSKGIDLGYEGSSVEVMVRGDPLLLREMVNNLLDNAIRYCPPGTQVTARVMNEGRPTLVIEDDGPGIPAPDRDRVFQRFYRAVVGDVGGTGLGLAIVADGAKAHGASVRLESLDGASGTRITIVFPPAQE</sequence>
<feature type="transmembrane region" description="Helical" evidence="11">
    <location>
        <begin position="163"/>
        <end position="186"/>
    </location>
</feature>
<keyword evidence="10 11" id="KW-0472">Membrane</keyword>
<dbReference type="InterPro" id="IPR003594">
    <property type="entry name" value="HATPase_dom"/>
</dbReference>
<proteinExistence type="predicted"/>
<evidence type="ECO:0000259" key="12">
    <source>
        <dbReference type="PROSITE" id="PS50109"/>
    </source>
</evidence>
<dbReference type="SMART" id="SM00387">
    <property type="entry name" value="HATPase_c"/>
    <property type="match status" value="1"/>
</dbReference>
<keyword evidence="5 14" id="KW-0808">Transferase</keyword>
<evidence type="ECO:0000256" key="9">
    <source>
        <dbReference type="ARBA" id="ARBA00023012"/>
    </source>
</evidence>
<dbReference type="PRINTS" id="PR00344">
    <property type="entry name" value="BCTRLSENSOR"/>
</dbReference>
<dbReference type="Pfam" id="PF00512">
    <property type="entry name" value="HisKA"/>
    <property type="match status" value="1"/>
</dbReference>
<evidence type="ECO:0000256" key="8">
    <source>
        <dbReference type="ARBA" id="ARBA00022989"/>
    </source>
</evidence>
<evidence type="ECO:0000259" key="13">
    <source>
        <dbReference type="PROSITE" id="PS50885"/>
    </source>
</evidence>
<comment type="catalytic activity">
    <reaction evidence="1">
        <text>ATP + protein L-histidine = ADP + protein N-phospho-L-histidine.</text>
        <dbReference type="EC" id="2.7.13.3"/>
    </reaction>
</comment>
<evidence type="ECO:0000256" key="7">
    <source>
        <dbReference type="ARBA" id="ARBA00022777"/>
    </source>
</evidence>
<keyword evidence="8 11" id="KW-1133">Transmembrane helix</keyword>
<comment type="subcellular location">
    <subcellularLocation>
        <location evidence="2">Membrane</location>
    </subcellularLocation>
</comment>
<evidence type="ECO:0000313" key="14">
    <source>
        <dbReference type="EMBL" id="MEO1766880.1"/>
    </source>
</evidence>
<evidence type="ECO:0000256" key="10">
    <source>
        <dbReference type="ARBA" id="ARBA00023136"/>
    </source>
</evidence>
<dbReference type="InterPro" id="IPR036097">
    <property type="entry name" value="HisK_dim/P_sf"/>
</dbReference>
<feature type="transmembrane region" description="Helical" evidence="11">
    <location>
        <begin position="12"/>
        <end position="31"/>
    </location>
</feature>
<keyword evidence="4" id="KW-0597">Phosphoprotein</keyword>
<keyword evidence="9" id="KW-0902">Two-component regulatory system</keyword>
<protein>
    <recommendedName>
        <fullName evidence="3">histidine kinase</fullName>
        <ecNumber evidence="3">2.7.13.3</ecNumber>
    </recommendedName>
</protein>
<dbReference type="InterPro" id="IPR050428">
    <property type="entry name" value="TCS_sensor_his_kinase"/>
</dbReference>
<dbReference type="CDD" id="cd00082">
    <property type="entry name" value="HisKA"/>
    <property type="match status" value="1"/>
</dbReference>
<accession>A0ABV0EFW2</accession>
<evidence type="ECO:0000256" key="1">
    <source>
        <dbReference type="ARBA" id="ARBA00000085"/>
    </source>
</evidence>
<dbReference type="Proteomes" id="UP001482231">
    <property type="component" value="Unassembled WGS sequence"/>
</dbReference>
<evidence type="ECO:0000256" key="3">
    <source>
        <dbReference type="ARBA" id="ARBA00012438"/>
    </source>
</evidence>
<dbReference type="SUPFAM" id="SSF47384">
    <property type="entry name" value="Homodimeric domain of signal transducing histidine kinase"/>
    <property type="match status" value="1"/>
</dbReference>
<dbReference type="PANTHER" id="PTHR45436:SF1">
    <property type="entry name" value="SENSOR PROTEIN QSEC"/>
    <property type="match status" value="1"/>
</dbReference>
<dbReference type="InterPro" id="IPR003660">
    <property type="entry name" value="HAMP_dom"/>
</dbReference>
<dbReference type="Pfam" id="PF02518">
    <property type="entry name" value="HATPase_c"/>
    <property type="match status" value="1"/>
</dbReference>
<keyword evidence="6 11" id="KW-0812">Transmembrane</keyword>
<dbReference type="InterPro" id="IPR036890">
    <property type="entry name" value="HATPase_C_sf"/>
</dbReference>
<dbReference type="GO" id="GO:0004673">
    <property type="term" value="F:protein histidine kinase activity"/>
    <property type="evidence" value="ECO:0007669"/>
    <property type="project" value="UniProtKB-EC"/>
</dbReference>
<organism evidence="14 15">
    <name type="scientific">Thiobacter aerophilum</name>
    <dbReference type="NCBI Taxonomy" id="3121275"/>
    <lineage>
        <taxon>Bacteria</taxon>
        <taxon>Pseudomonadati</taxon>
        <taxon>Pseudomonadota</taxon>
        <taxon>Betaproteobacteria</taxon>
        <taxon>Burkholderiales</taxon>
        <taxon>Thiobacteraceae</taxon>
        <taxon>Thiobacter</taxon>
    </lineage>
</organism>
<dbReference type="PANTHER" id="PTHR45436">
    <property type="entry name" value="SENSOR HISTIDINE KINASE YKOH"/>
    <property type="match status" value="1"/>
</dbReference>
<dbReference type="PROSITE" id="PS50885">
    <property type="entry name" value="HAMP"/>
    <property type="match status" value="1"/>
</dbReference>
<dbReference type="Gene3D" id="1.10.287.130">
    <property type="match status" value="1"/>
</dbReference>
<dbReference type="EC" id="2.7.13.3" evidence="3"/>
<evidence type="ECO:0000313" key="15">
    <source>
        <dbReference type="Proteomes" id="UP001482231"/>
    </source>
</evidence>
<dbReference type="PROSITE" id="PS50109">
    <property type="entry name" value="HIS_KIN"/>
    <property type="match status" value="1"/>
</dbReference>
<dbReference type="Gene3D" id="3.30.565.10">
    <property type="entry name" value="Histidine kinase-like ATPase, C-terminal domain"/>
    <property type="match status" value="1"/>
</dbReference>
<dbReference type="InterPro" id="IPR013727">
    <property type="entry name" value="2CSK_N"/>
</dbReference>
<gene>
    <name evidence="14" type="ORF">V6E02_06615</name>
</gene>
<dbReference type="SUPFAM" id="SSF55874">
    <property type="entry name" value="ATPase domain of HSP90 chaperone/DNA topoisomerase II/histidine kinase"/>
    <property type="match status" value="1"/>
</dbReference>
<dbReference type="Pfam" id="PF08521">
    <property type="entry name" value="2CSK_N"/>
    <property type="match status" value="1"/>
</dbReference>
<dbReference type="InterPro" id="IPR005467">
    <property type="entry name" value="His_kinase_dom"/>
</dbReference>
<keyword evidence="7 14" id="KW-0418">Kinase</keyword>
<feature type="domain" description="Histidine kinase" evidence="12">
    <location>
        <begin position="247"/>
        <end position="461"/>
    </location>
</feature>
<evidence type="ECO:0000256" key="4">
    <source>
        <dbReference type="ARBA" id="ARBA00022553"/>
    </source>
</evidence>
<feature type="domain" description="HAMP" evidence="13">
    <location>
        <begin position="187"/>
        <end position="239"/>
    </location>
</feature>
<keyword evidence="15" id="KW-1185">Reference proteome</keyword>
<dbReference type="SMART" id="SM00388">
    <property type="entry name" value="HisKA"/>
    <property type="match status" value="1"/>
</dbReference>
<evidence type="ECO:0000256" key="2">
    <source>
        <dbReference type="ARBA" id="ARBA00004370"/>
    </source>
</evidence>
<reference evidence="14 15" key="1">
    <citation type="submission" date="2024-02" db="EMBL/GenBank/DDBJ databases">
        <title>New thermophilic sulfur-oxidizing bacteria from a hot springs of the Uzon caldera (Kamchatka, Russia).</title>
        <authorList>
            <person name="Dukat A.M."/>
            <person name="Elcheninov A.G."/>
            <person name="Frolov E.N."/>
        </authorList>
    </citation>
    <scope>NUCLEOTIDE SEQUENCE [LARGE SCALE GENOMIC DNA]</scope>
    <source>
        <strain evidence="14 15">AK1</strain>
    </source>
</reference>
<comment type="caution">
    <text evidence="14">The sequence shown here is derived from an EMBL/GenBank/DDBJ whole genome shotgun (WGS) entry which is preliminary data.</text>
</comment>
<evidence type="ECO:0000256" key="11">
    <source>
        <dbReference type="SAM" id="Phobius"/>
    </source>
</evidence>
<evidence type="ECO:0000256" key="6">
    <source>
        <dbReference type="ARBA" id="ARBA00022692"/>
    </source>
</evidence>
<dbReference type="EMBL" id="JBAJEX010000004">
    <property type="protein sequence ID" value="MEO1766880.1"/>
    <property type="molecule type" value="Genomic_DNA"/>
</dbReference>